<evidence type="ECO:0000313" key="2">
    <source>
        <dbReference type="Proteomes" id="UP000646911"/>
    </source>
</evidence>
<proteinExistence type="predicted"/>
<dbReference type="RefSeq" id="WP_186956408.1">
    <property type="nucleotide sequence ID" value="NZ_JACOFX010000020.1"/>
</dbReference>
<dbReference type="EMBL" id="JACOFX010000020">
    <property type="protein sequence ID" value="MBC3910837.1"/>
    <property type="molecule type" value="Genomic_DNA"/>
</dbReference>
<name>A0ABR6ZGJ2_9BURK</name>
<gene>
    <name evidence="1" type="ORF">H8L47_25015</name>
</gene>
<accession>A0ABR6ZGJ2</accession>
<protein>
    <submittedName>
        <fullName evidence="1">Uncharacterized protein</fullName>
    </submittedName>
</protein>
<comment type="caution">
    <text evidence="1">The sequence shown here is derived from an EMBL/GenBank/DDBJ whole genome shotgun (WGS) entry which is preliminary data.</text>
</comment>
<organism evidence="1 2">
    <name type="scientific">Undibacterium umbellatum</name>
    <dbReference type="NCBI Taxonomy" id="2762300"/>
    <lineage>
        <taxon>Bacteria</taxon>
        <taxon>Pseudomonadati</taxon>
        <taxon>Pseudomonadota</taxon>
        <taxon>Betaproteobacteria</taxon>
        <taxon>Burkholderiales</taxon>
        <taxon>Oxalobacteraceae</taxon>
        <taxon>Undibacterium</taxon>
    </lineage>
</organism>
<dbReference type="Proteomes" id="UP000646911">
    <property type="component" value="Unassembled WGS sequence"/>
</dbReference>
<sequence length="155" mass="18132">MWIELGRTSFFNGKLKCVSDSFDVSSYEFIWKEQRLDIRKGDQFIMSTDARSYFRFGTTEYKFKKKYFFIQTGFYSSQDTYEFGWERSENERGKVVTWVIRHVGHPDEIYELVDSPQKSASSTRMQTAPGCIAFNPEMLLACVGLMWVTAEISRG</sequence>
<reference evidence="1 2" key="1">
    <citation type="submission" date="2020-08" db="EMBL/GenBank/DDBJ databases">
        <title>Novel species isolated from subtropical streams in China.</title>
        <authorList>
            <person name="Lu H."/>
        </authorList>
    </citation>
    <scope>NUCLEOTIDE SEQUENCE [LARGE SCALE GENOMIC DNA]</scope>
    <source>
        <strain evidence="1 2">NL8W</strain>
    </source>
</reference>
<keyword evidence="2" id="KW-1185">Reference proteome</keyword>
<evidence type="ECO:0000313" key="1">
    <source>
        <dbReference type="EMBL" id="MBC3910837.1"/>
    </source>
</evidence>